<keyword evidence="2" id="KW-1185">Reference proteome</keyword>
<protein>
    <submittedName>
        <fullName evidence="1">Uncharacterized protein</fullName>
    </submittedName>
</protein>
<dbReference type="HOGENOM" id="CLU_3143955_0_0_1"/>
<evidence type="ECO:0000313" key="2">
    <source>
        <dbReference type="Proteomes" id="UP000054279"/>
    </source>
</evidence>
<reference evidence="1 2" key="1">
    <citation type="submission" date="2014-06" db="EMBL/GenBank/DDBJ databases">
        <title>Evolutionary Origins and Diversification of the Mycorrhizal Mutualists.</title>
        <authorList>
            <consortium name="DOE Joint Genome Institute"/>
            <consortium name="Mycorrhizal Genomics Consortium"/>
            <person name="Kohler A."/>
            <person name="Kuo A."/>
            <person name="Nagy L.G."/>
            <person name="Floudas D."/>
            <person name="Copeland A."/>
            <person name="Barry K.W."/>
            <person name="Cichocki N."/>
            <person name="Veneault-Fourrey C."/>
            <person name="LaButti K."/>
            <person name="Lindquist E.A."/>
            <person name="Lipzen A."/>
            <person name="Lundell T."/>
            <person name="Morin E."/>
            <person name="Murat C."/>
            <person name="Riley R."/>
            <person name="Ohm R."/>
            <person name="Sun H."/>
            <person name="Tunlid A."/>
            <person name="Henrissat B."/>
            <person name="Grigoriev I.V."/>
            <person name="Hibbett D.S."/>
            <person name="Martin F."/>
        </authorList>
    </citation>
    <scope>NUCLEOTIDE SEQUENCE [LARGE SCALE GENOMIC DNA]</scope>
    <source>
        <strain evidence="1 2">SS14</strain>
    </source>
</reference>
<gene>
    <name evidence="1" type="ORF">M422DRAFT_248314</name>
</gene>
<proteinExistence type="predicted"/>
<dbReference type="Proteomes" id="UP000054279">
    <property type="component" value="Unassembled WGS sequence"/>
</dbReference>
<evidence type="ECO:0000313" key="1">
    <source>
        <dbReference type="EMBL" id="KIJ48135.1"/>
    </source>
</evidence>
<accession>A0A0C9W531</accession>
<sequence length="49" mass="5643">MSLSQIWGNFVLGEHHRENPHYPDQPGIIRSCDSVWSNSIGVWTFHLPP</sequence>
<dbReference type="EMBL" id="KN837099">
    <property type="protein sequence ID" value="KIJ48135.1"/>
    <property type="molecule type" value="Genomic_DNA"/>
</dbReference>
<name>A0A0C9W531_SPHS4</name>
<organism evidence="1 2">
    <name type="scientific">Sphaerobolus stellatus (strain SS14)</name>
    <dbReference type="NCBI Taxonomy" id="990650"/>
    <lineage>
        <taxon>Eukaryota</taxon>
        <taxon>Fungi</taxon>
        <taxon>Dikarya</taxon>
        <taxon>Basidiomycota</taxon>
        <taxon>Agaricomycotina</taxon>
        <taxon>Agaricomycetes</taxon>
        <taxon>Phallomycetidae</taxon>
        <taxon>Geastrales</taxon>
        <taxon>Sphaerobolaceae</taxon>
        <taxon>Sphaerobolus</taxon>
    </lineage>
</organism>
<dbReference type="AlphaFoldDB" id="A0A0C9W531"/>